<evidence type="ECO:0000313" key="1">
    <source>
        <dbReference type="EMBL" id="KFD65365.1"/>
    </source>
</evidence>
<accession>A0A085N7B9</accession>
<reference evidence="1" key="1">
    <citation type="journal article" date="2014" name="Nat. Genet.">
        <title>Genome and transcriptome of the porcine whipworm Trichuris suis.</title>
        <authorList>
            <person name="Jex A.R."/>
            <person name="Nejsum P."/>
            <person name="Schwarz E.M."/>
            <person name="Hu L."/>
            <person name="Young N.D."/>
            <person name="Hall R.S."/>
            <person name="Korhonen P.K."/>
            <person name="Liao S."/>
            <person name="Thamsborg S."/>
            <person name="Xia J."/>
            <person name="Xu P."/>
            <person name="Wang S."/>
            <person name="Scheerlinck J.P."/>
            <person name="Hofmann A."/>
            <person name="Sternberg P.W."/>
            <person name="Wang J."/>
            <person name="Gasser R.B."/>
        </authorList>
    </citation>
    <scope>NUCLEOTIDE SEQUENCE [LARGE SCALE GENOMIC DNA]</scope>
    <source>
        <strain evidence="1">DCEP-RM93F</strain>
    </source>
</reference>
<dbReference type="AlphaFoldDB" id="A0A085N7B9"/>
<organism evidence="1">
    <name type="scientific">Trichuris suis</name>
    <name type="common">pig whipworm</name>
    <dbReference type="NCBI Taxonomy" id="68888"/>
    <lineage>
        <taxon>Eukaryota</taxon>
        <taxon>Metazoa</taxon>
        <taxon>Ecdysozoa</taxon>
        <taxon>Nematoda</taxon>
        <taxon>Enoplea</taxon>
        <taxon>Dorylaimia</taxon>
        <taxon>Trichinellida</taxon>
        <taxon>Trichuridae</taxon>
        <taxon>Trichuris</taxon>
    </lineage>
</organism>
<sequence length="171" mass="19622">MRAFYFRSISESTAENRFKQRAVIEFLSRERTETKEIYRRLQNVYMEEGRSCNQVKFWIAEFRRGRKSISDEERSGQPAEAASAENFASVEKMVLQNRSVSIAEIMRLAVLSYGTAERILADHLGMAKVAARWGPKTVSLFEKELRIELLGGNFTVLIRIGGKLSAAHRDR</sequence>
<dbReference type="PANTHER" id="PTHR46060:SF1">
    <property type="entry name" value="MARINER MOS1 TRANSPOSASE-LIKE PROTEIN"/>
    <property type="match status" value="1"/>
</dbReference>
<name>A0A085N7B9_9BILA</name>
<dbReference type="EMBL" id="KL367539">
    <property type="protein sequence ID" value="KFD65365.1"/>
    <property type="molecule type" value="Genomic_DNA"/>
</dbReference>
<evidence type="ECO:0008006" key="2">
    <source>
        <dbReference type="Google" id="ProtNLM"/>
    </source>
</evidence>
<proteinExistence type="predicted"/>
<protein>
    <recommendedName>
        <fullName evidence="2">Mos1 transposase HTH domain-containing protein</fullName>
    </recommendedName>
</protein>
<dbReference type="Proteomes" id="UP000030758">
    <property type="component" value="Unassembled WGS sequence"/>
</dbReference>
<dbReference type="PANTHER" id="PTHR46060">
    <property type="entry name" value="MARINER MOS1 TRANSPOSASE-LIKE PROTEIN"/>
    <property type="match status" value="1"/>
</dbReference>
<gene>
    <name evidence="1" type="ORF">M514_11091</name>
</gene>
<dbReference type="InterPro" id="IPR052709">
    <property type="entry name" value="Transposase-MT_Hybrid"/>
</dbReference>